<sequence>MAPSSIAGLLTLLSLTTSTLAQNPPISTSSTFVLYPYITSGTLTGPYPNSAIDRSQPLDPSSGRESGTWTTDCFNRFVFTSYIGPTHCTGSEQCGYQRWSLNATYPGDNGNTLVGYISNLSPMLIGAPDSNGTRDVGWTASACDNEPKTPGFSISNAGEEGILHLEYDDGGYGAFGTFFTCWVDGEIYGPRVFYRGEEGATPEGCAEVLLVPRCVNETSLAQAPVGSRCYLGGLPA</sequence>
<gene>
    <name evidence="4" type="ORF">PRZ48_009231</name>
</gene>
<evidence type="ECO:0000256" key="1">
    <source>
        <dbReference type="SAM" id="MobiDB-lite"/>
    </source>
</evidence>
<proteinExistence type="predicted"/>
<comment type="caution">
    <text evidence="4">The sequence shown here is derived from an EMBL/GenBank/DDBJ whole genome shotgun (WGS) entry which is preliminary data.</text>
</comment>
<protein>
    <recommendedName>
        <fullName evidence="3">DUF7907 domain-containing protein</fullName>
    </recommendedName>
</protein>
<dbReference type="Pfam" id="PF25484">
    <property type="entry name" value="DUF7907"/>
    <property type="match status" value="1"/>
</dbReference>
<reference evidence="4 5" key="1">
    <citation type="journal article" date="2023" name="G3 (Bethesda)">
        <title>A chromosome-level genome assembly of Zasmidium syzygii isolated from banana leaves.</title>
        <authorList>
            <person name="van Westerhoven A.C."/>
            <person name="Mehrabi R."/>
            <person name="Talebi R."/>
            <person name="Steentjes M.B.F."/>
            <person name="Corcolon B."/>
            <person name="Chong P.A."/>
            <person name="Kema G.H.J."/>
            <person name="Seidl M.F."/>
        </authorList>
    </citation>
    <scope>NUCLEOTIDE SEQUENCE [LARGE SCALE GENOMIC DNA]</scope>
    <source>
        <strain evidence="4 5">P124</strain>
    </source>
</reference>
<evidence type="ECO:0000259" key="3">
    <source>
        <dbReference type="Pfam" id="PF25484"/>
    </source>
</evidence>
<evidence type="ECO:0000313" key="4">
    <source>
        <dbReference type="EMBL" id="KAK4498721.1"/>
    </source>
</evidence>
<name>A0ABR0EB67_ZASCE</name>
<feature type="domain" description="DUF7907" evidence="3">
    <location>
        <begin position="130"/>
        <end position="214"/>
    </location>
</feature>
<dbReference type="InterPro" id="IPR057229">
    <property type="entry name" value="DUF7907"/>
</dbReference>
<keyword evidence="2" id="KW-0732">Signal</keyword>
<evidence type="ECO:0000256" key="2">
    <source>
        <dbReference type="SAM" id="SignalP"/>
    </source>
</evidence>
<evidence type="ECO:0000313" key="5">
    <source>
        <dbReference type="Proteomes" id="UP001305779"/>
    </source>
</evidence>
<feature type="chain" id="PRO_5047324140" description="DUF7907 domain-containing protein" evidence="2">
    <location>
        <begin position="22"/>
        <end position="236"/>
    </location>
</feature>
<feature type="signal peptide" evidence="2">
    <location>
        <begin position="1"/>
        <end position="21"/>
    </location>
</feature>
<dbReference type="EMBL" id="JAXOVC010000007">
    <property type="protein sequence ID" value="KAK4498721.1"/>
    <property type="molecule type" value="Genomic_DNA"/>
</dbReference>
<accession>A0ABR0EB67</accession>
<organism evidence="4 5">
    <name type="scientific">Zasmidium cellare</name>
    <name type="common">Wine cellar mold</name>
    <name type="synonym">Racodium cellare</name>
    <dbReference type="NCBI Taxonomy" id="395010"/>
    <lineage>
        <taxon>Eukaryota</taxon>
        <taxon>Fungi</taxon>
        <taxon>Dikarya</taxon>
        <taxon>Ascomycota</taxon>
        <taxon>Pezizomycotina</taxon>
        <taxon>Dothideomycetes</taxon>
        <taxon>Dothideomycetidae</taxon>
        <taxon>Mycosphaerellales</taxon>
        <taxon>Mycosphaerellaceae</taxon>
        <taxon>Zasmidium</taxon>
    </lineage>
</organism>
<dbReference type="Proteomes" id="UP001305779">
    <property type="component" value="Unassembled WGS sequence"/>
</dbReference>
<keyword evidence="5" id="KW-1185">Reference proteome</keyword>
<feature type="region of interest" description="Disordered" evidence="1">
    <location>
        <begin position="46"/>
        <end position="66"/>
    </location>
</feature>